<reference evidence="1 2" key="1">
    <citation type="journal article" date="2007" name="J. Bacteriol.">
        <title>Genome-wide transcriptional changes in Streptococcus gordonii in response to competence signaling peptide.</title>
        <authorList>
            <person name="Vickerman M.M."/>
            <person name="Iobst S."/>
            <person name="Jesionowski A.M."/>
            <person name="Gill S.R."/>
        </authorList>
    </citation>
    <scope>NUCLEOTIDE SEQUENCE [LARGE SCALE GENOMIC DNA]</scope>
    <source>
        <strain evidence="2">Challis / ATCC 35105 / BCRC 15272 / CH1 / DL1 / V288</strain>
    </source>
</reference>
<accession>A8AYW3</accession>
<dbReference type="Proteomes" id="UP000001131">
    <property type="component" value="Chromosome"/>
</dbReference>
<proteinExistence type="predicted"/>
<dbReference type="KEGG" id="sgo:SGO_1696"/>
<keyword evidence="2" id="KW-1185">Reference proteome</keyword>
<organism evidence="1 2">
    <name type="scientific">Streptococcus gordonii (strain Challis / ATCC 35105 / BCRC 15272 / CH1 / DL1 / V288)</name>
    <dbReference type="NCBI Taxonomy" id="467705"/>
    <lineage>
        <taxon>Bacteria</taxon>
        <taxon>Bacillati</taxon>
        <taxon>Bacillota</taxon>
        <taxon>Bacilli</taxon>
        <taxon>Lactobacillales</taxon>
        <taxon>Streptococcaceae</taxon>
        <taxon>Streptococcus</taxon>
    </lineage>
</organism>
<protein>
    <submittedName>
        <fullName evidence="1">Uncharacterized protein</fullName>
    </submittedName>
</protein>
<name>A8AYW3_STRGC</name>
<evidence type="ECO:0000313" key="1">
    <source>
        <dbReference type="EMBL" id="ABV09896.1"/>
    </source>
</evidence>
<dbReference type="HOGENOM" id="CLU_1377448_0_0_9"/>
<gene>
    <name evidence="1" type="ordered locus">SGO_1696</name>
</gene>
<sequence>MPAPVVTTFTPSSMTKSTISSTKGDKSMIFTPKGLSVKDLILSIFALTTSLGALPPPIIPKPPALETAPAKSPSATQAIPPLKIGYLIFSNSVIRVCIIPSFYHCLSNSLILLKTNVFYTLTVKLLPKQEGVDKKSFKQTFLFHPGHLDFIEPLLCLLFPFKTLEEIKDSQDCHLKFVFFKRGRERILSPIYFFLFSF</sequence>
<dbReference type="EMBL" id="CP000725">
    <property type="protein sequence ID" value="ABV09896.1"/>
    <property type="molecule type" value="Genomic_DNA"/>
</dbReference>
<dbReference type="AlphaFoldDB" id="A8AYW3"/>
<evidence type="ECO:0000313" key="2">
    <source>
        <dbReference type="Proteomes" id="UP000001131"/>
    </source>
</evidence>
<dbReference type="STRING" id="467705.SGO_1696"/>